<dbReference type="Proteomes" id="UP001163324">
    <property type="component" value="Chromosome 6"/>
</dbReference>
<evidence type="ECO:0000313" key="2">
    <source>
        <dbReference type="Proteomes" id="UP001163324"/>
    </source>
</evidence>
<protein>
    <submittedName>
        <fullName evidence="1">Uncharacterized protein</fullName>
    </submittedName>
</protein>
<reference evidence="1" key="1">
    <citation type="submission" date="2022-10" db="EMBL/GenBank/DDBJ databases">
        <title>Complete Genome of Trichothecium roseum strain YXFP-22015, a Plant Pathogen Isolated from Citrus.</title>
        <authorList>
            <person name="Wang Y."/>
            <person name="Zhu L."/>
        </authorList>
    </citation>
    <scope>NUCLEOTIDE SEQUENCE</scope>
    <source>
        <strain evidence="1">YXFP-22015</strain>
    </source>
</reference>
<comment type="caution">
    <text evidence="1">The sequence shown here is derived from an EMBL/GenBank/DDBJ whole genome shotgun (WGS) entry which is preliminary data.</text>
</comment>
<accession>A0ACC0UW03</accession>
<proteinExistence type="predicted"/>
<sequence>MSRPTLFTRGLSGLSQSQSADNSTMSPVTPAEQRDDAKRNFLKTMRPLPTQHYWNVYFDRHNKAADGAGNDAEYKAELEQLGTQIESVQDFWRYNNNTPVDQIKMRESIYLFKQGFRPVWEDRRNVLGGSWTLRVPKSAGPDVWTRVQLLAIGEVLQAALDDDDQLCGVGLSVRFNSHLITIWHRDASKKNSIDGILECVMAQLPPELQPKSDAYFYKKHSEHAGFNPPPELRAVLESQAKADAASKRTEVPAQGGGGDEPQQPEVMVEPPTSG</sequence>
<gene>
    <name evidence="1" type="ORF">N3K66_006672</name>
</gene>
<evidence type="ECO:0000313" key="1">
    <source>
        <dbReference type="EMBL" id="KAI9898312.1"/>
    </source>
</evidence>
<dbReference type="EMBL" id="CM047945">
    <property type="protein sequence ID" value="KAI9898312.1"/>
    <property type="molecule type" value="Genomic_DNA"/>
</dbReference>
<name>A0ACC0UW03_9HYPO</name>
<organism evidence="1 2">
    <name type="scientific">Trichothecium roseum</name>
    <dbReference type="NCBI Taxonomy" id="47278"/>
    <lineage>
        <taxon>Eukaryota</taxon>
        <taxon>Fungi</taxon>
        <taxon>Dikarya</taxon>
        <taxon>Ascomycota</taxon>
        <taxon>Pezizomycotina</taxon>
        <taxon>Sordariomycetes</taxon>
        <taxon>Hypocreomycetidae</taxon>
        <taxon>Hypocreales</taxon>
        <taxon>Hypocreales incertae sedis</taxon>
        <taxon>Trichothecium</taxon>
    </lineage>
</organism>
<keyword evidence="2" id="KW-1185">Reference proteome</keyword>